<organism evidence="2 3">
    <name type="scientific">Trametes pubescens</name>
    <name type="common">White-rot fungus</name>
    <dbReference type="NCBI Taxonomy" id="154538"/>
    <lineage>
        <taxon>Eukaryota</taxon>
        <taxon>Fungi</taxon>
        <taxon>Dikarya</taxon>
        <taxon>Basidiomycota</taxon>
        <taxon>Agaricomycotina</taxon>
        <taxon>Agaricomycetes</taxon>
        <taxon>Polyporales</taxon>
        <taxon>Polyporaceae</taxon>
        <taxon>Trametes</taxon>
    </lineage>
</organism>
<evidence type="ECO:0000313" key="3">
    <source>
        <dbReference type="Proteomes" id="UP000184267"/>
    </source>
</evidence>
<dbReference type="OMA" id="DRSDEPW"/>
<dbReference type="AlphaFoldDB" id="A0A1M2V3F3"/>
<keyword evidence="3" id="KW-1185">Reference proteome</keyword>
<name>A0A1M2V3F3_TRAPU</name>
<protein>
    <submittedName>
        <fullName evidence="2">Uncharacterized protein</fullName>
    </submittedName>
</protein>
<dbReference type="EMBL" id="MNAD01001707">
    <property type="protein sequence ID" value="OJT02026.1"/>
    <property type="molecule type" value="Genomic_DNA"/>
</dbReference>
<evidence type="ECO:0000256" key="1">
    <source>
        <dbReference type="SAM" id="MobiDB-lite"/>
    </source>
</evidence>
<proteinExistence type="predicted"/>
<sequence>MLALTASFAPAALGRPTQLLEEFMSPAISPANELAPNSLLGRHYSVQDRRQDLSPNLLAATHPDTSSSNTARRLVPYAKFLADRSDEPWLRLRERRSDDMDGNVNYLSNVGTYSAPKPFVPPAPPVPAPPPAVTVRPPPTVTPPTLPSAATTRVPSAKSTLDKDTQKKHASKAKVSKKVHKAARTE</sequence>
<dbReference type="OrthoDB" id="2797650at2759"/>
<gene>
    <name evidence="2" type="ORF">TRAPUB_7560</name>
</gene>
<comment type="caution">
    <text evidence="2">The sequence shown here is derived from an EMBL/GenBank/DDBJ whole genome shotgun (WGS) entry which is preliminary data.</text>
</comment>
<feature type="region of interest" description="Disordered" evidence="1">
    <location>
        <begin position="120"/>
        <end position="186"/>
    </location>
</feature>
<reference evidence="2 3" key="1">
    <citation type="submission" date="2016-10" db="EMBL/GenBank/DDBJ databases">
        <title>Genome sequence of the basidiomycete white-rot fungus Trametes pubescens.</title>
        <authorList>
            <person name="Makela M.R."/>
            <person name="Granchi Z."/>
            <person name="Peng M."/>
            <person name="De Vries R.P."/>
            <person name="Grigoriev I."/>
            <person name="Riley R."/>
            <person name="Hilden K."/>
        </authorList>
    </citation>
    <scope>NUCLEOTIDE SEQUENCE [LARGE SCALE GENOMIC DNA]</scope>
    <source>
        <strain evidence="2 3">FBCC735</strain>
    </source>
</reference>
<accession>A0A1M2V3F3</accession>
<feature type="compositionally biased region" description="Pro residues" evidence="1">
    <location>
        <begin position="120"/>
        <end position="146"/>
    </location>
</feature>
<dbReference type="Proteomes" id="UP000184267">
    <property type="component" value="Unassembled WGS sequence"/>
</dbReference>
<feature type="compositionally biased region" description="Basic residues" evidence="1">
    <location>
        <begin position="168"/>
        <end position="186"/>
    </location>
</feature>
<evidence type="ECO:0000313" key="2">
    <source>
        <dbReference type="EMBL" id="OJT02026.1"/>
    </source>
</evidence>